<protein>
    <submittedName>
        <fullName evidence="1">Uncharacterized protein</fullName>
    </submittedName>
</protein>
<sequence>MLEDYEGKPSRYINQYRMRVISLNTMKYMLWWRSVQFWTCPMCDEDDPQVNNILSNLHKEHMCSVSSRDIQGLTC</sequence>
<evidence type="ECO:0000313" key="1">
    <source>
        <dbReference type="EMBL" id="CEK82269.1"/>
    </source>
</evidence>
<dbReference type="AlphaFoldDB" id="A0A0B7AMK4"/>
<dbReference type="EMBL" id="HACG01035404">
    <property type="protein sequence ID" value="CEK82269.1"/>
    <property type="molecule type" value="Transcribed_RNA"/>
</dbReference>
<gene>
    <name evidence="1" type="primary">ORF130598</name>
</gene>
<accession>A0A0B7AMK4</accession>
<proteinExistence type="predicted"/>
<reference evidence="1" key="1">
    <citation type="submission" date="2014-12" db="EMBL/GenBank/DDBJ databases">
        <title>Insight into the proteome of Arion vulgaris.</title>
        <authorList>
            <person name="Aradska J."/>
            <person name="Bulat T."/>
            <person name="Smidak R."/>
            <person name="Sarate P."/>
            <person name="Gangsoo J."/>
            <person name="Sialana F."/>
            <person name="Bilban M."/>
            <person name="Lubec G."/>
        </authorList>
    </citation>
    <scope>NUCLEOTIDE SEQUENCE</scope>
    <source>
        <tissue evidence="1">Skin</tissue>
    </source>
</reference>
<name>A0A0B7AMK4_9EUPU</name>
<organism evidence="1">
    <name type="scientific">Arion vulgaris</name>
    <dbReference type="NCBI Taxonomy" id="1028688"/>
    <lineage>
        <taxon>Eukaryota</taxon>
        <taxon>Metazoa</taxon>
        <taxon>Spiralia</taxon>
        <taxon>Lophotrochozoa</taxon>
        <taxon>Mollusca</taxon>
        <taxon>Gastropoda</taxon>
        <taxon>Heterobranchia</taxon>
        <taxon>Euthyneura</taxon>
        <taxon>Panpulmonata</taxon>
        <taxon>Eupulmonata</taxon>
        <taxon>Stylommatophora</taxon>
        <taxon>Helicina</taxon>
        <taxon>Arionoidea</taxon>
        <taxon>Arionidae</taxon>
        <taxon>Arion</taxon>
    </lineage>
</organism>